<dbReference type="EMBL" id="JBBMFE010000019">
    <property type="protein sequence ID" value="MEQ2473858.1"/>
    <property type="molecule type" value="Genomic_DNA"/>
</dbReference>
<dbReference type="InterPro" id="IPR040198">
    <property type="entry name" value="Fido_containing"/>
</dbReference>
<reference evidence="2 3" key="1">
    <citation type="submission" date="2024-03" db="EMBL/GenBank/DDBJ databases">
        <title>Human intestinal bacterial collection.</title>
        <authorList>
            <person name="Pauvert C."/>
            <person name="Hitch T.C.A."/>
            <person name="Clavel T."/>
        </authorList>
    </citation>
    <scope>NUCLEOTIDE SEQUENCE [LARGE SCALE GENOMIC DNA]</scope>
    <source>
        <strain evidence="2 3">CLA-AA-H132</strain>
    </source>
</reference>
<keyword evidence="3" id="KW-1185">Reference proteome</keyword>
<dbReference type="InterPro" id="IPR036597">
    <property type="entry name" value="Fido-like_dom_sf"/>
</dbReference>
<name>A0ABV1FLA3_9FIRM</name>
<dbReference type="RefSeq" id="WP_349165389.1">
    <property type="nucleotide sequence ID" value="NZ_JBBMFE010000019.1"/>
</dbReference>
<dbReference type="SUPFAM" id="SSF140931">
    <property type="entry name" value="Fic-like"/>
    <property type="match status" value="1"/>
</dbReference>
<dbReference type="PANTHER" id="PTHR13504:SF38">
    <property type="entry name" value="FIDO DOMAIN-CONTAINING PROTEIN"/>
    <property type="match status" value="1"/>
</dbReference>
<gene>
    <name evidence="2" type="ORF">WMO29_15400</name>
</gene>
<sequence>MHPYTGDYTEQRKNGKLNFIYYTFTPRPLKGNTFFKIDDELMALLIETYHTLGLLEGLLQYAPNKNSFCELMLLKECTYSKMIDYYGALDFRNILVKREAGKGNIESIKNLMSAYKSAADMQFAAQEYSKICSIALYGDKAEQQISIRNTQTFLQRAISNLKTYNPTAPEDVLPSLADISAYLYDSEDDPLIQAALVHYQFEMIHPFEKYNGIVGRILIFMVLKKIAGKALSGLCLSEHLFFNKNEYFDILSSTQYSGGYVRWIKYFIRIINEATQTSVDLLKKYEETIKLDEEKLRAKVPKTKSVWSVYEYLKVSPVTSIPITAEHLNLSYNSVSKAFATLKKYNIIMQRNNSTRNRIWEYTCLDFIFTLPSINQVTCN</sequence>
<dbReference type="InterPro" id="IPR003812">
    <property type="entry name" value="Fido"/>
</dbReference>
<dbReference type="PROSITE" id="PS51459">
    <property type="entry name" value="FIDO"/>
    <property type="match status" value="1"/>
</dbReference>
<accession>A0ABV1FLA3</accession>
<proteinExistence type="predicted"/>
<evidence type="ECO:0000313" key="3">
    <source>
        <dbReference type="Proteomes" id="UP001438008"/>
    </source>
</evidence>
<evidence type="ECO:0000259" key="1">
    <source>
        <dbReference type="PROSITE" id="PS51459"/>
    </source>
</evidence>
<dbReference type="PANTHER" id="PTHR13504">
    <property type="entry name" value="FIDO DOMAIN-CONTAINING PROTEIN DDB_G0283145"/>
    <property type="match status" value="1"/>
</dbReference>
<evidence type="ECO:0000313" key="2">
    <source>
        <dbReference type="EMBL" id="MEQ2473858.1"/>
    </source>
</evidence>
<organism evidence="2 3">
    <name type="scientific">Laedolimicola intestinihominis</name>
    <dbReference type="NCBI Taxonomy" id="3133166"/>
    <lineage>
        <taxon>Bacteria</taxon>
        <taxon>Bacillati</taxon>
        <taxon>Bacillota</taxon>
        <taxon>Clostridia</taxon>
        <taxon>Lachnospirales</taxon>
        <taxon>Lachnospiraceae</taxon>
        <taxon>Laedolimicola</taxon>
    </lineage>
</organism>
<dbReference type="Proteomes" id="UP001438008">
    <property type="component" value="Unassembled WGS sequence"/>
</dbReference>
<dbReference type="Pfam" id="PF02661">
    <property type="entry name" value="Fic"/>
    <property type="match status" value="1"/>
</dbReference>
<protein>
    <submittedName>
        <fullName evidence="2">Fic family protein</fullName>
    </submittedName>
</protein>
<dbReference type="Gene3D" id="1.10.3290.10">
    <property type="entry name" value="Fido-like domain"/>
    <property type="match status" value="1"/>
</dbReference>
<comment type="caution">
    <text evidence="2">The sequence shown here is derived from an EMBL/GenBank/DDBJ whole genome shotgun (WGS) entry which is preliminary data.</text>
</comment>
<feature type="domain" description="Fido" evidence="1">
    <location>
        <begin position="123"/>
        <end position="269"/>
    </location>
</feature>